<dbReference type="EMBL" id="FNAU01000032">
    <property type="protein sequence ID" value="SDE69132.1"/>
    <property type="molecule type" value="Genomic_DNA"/>
</dbReference>
<name>A0A1G7EZN5_9ACTO</name>
<gene>
    <name evidence="2" type="ORF">NCTC10327_00393</name>
    <name evidence="1" type="ORF">SAMN05421878_1322</name>
</gene>
<dbReference type="Proteomes" id="UP000269974">
    <property type="component" value="Unassembled WGS sequence"/>
</dbReference>
<dbReference type="EMBL" id="UYIO01000001">
    <property type="protein sequence ID" value="VDG75707.1"/>
    <property type="molecule type" value="Genomic_DNA"/>
</dbReference>
<reference evidence="2 4" key="3">
    <citation type="submission" date="2018-11" db="EMBL/GenBank/DDBJ databases">
        <authorList>
            <consortium name="Pathogen Informatics"/>
        </authorList>
    </citation>
    <scope>NUCLEOTIDE SEQUENCE [LARGE SCALE GENOMIC DNA]</scope>
    <source>
        <strain evidence="2 4">NCTC10327</strain>
    </source>
</reference>
<keyword evidence="3" id="KW-1185">Reference proteome</keyword>
<sequence>MAACLGIVDGGSASGTTLASSDITIETDDNPTIDHFSILAPPFSGTGF</sequence>
<accession>A0A1G7EZN5</accession>
<protein>
    <submittedName>
        <fullName evidence="1">Uncharacterized protein</fullName>
    </submittedName>
</protein>
<evidence type="ECO:0000313" key="1">
    <source>
        <dbReference type="EMBL" id="SDE69132.1"/>
    </source>
</evidence>
<evidence type="ECO:0000313" key="3">
    <source>
        <dbReference type="Proteomes" id="UP000182744"/>
    </source>
</evidence>
<reference evidence="3" key="2">
    <citation type="submission" date="2016-10" db="EMBL/GenBank/DDBJ databases">
        <authorList>
            <person name="Varghese N."/>
        </authorList>
    </citation>
    <scope>NUCLEOTIDE SEQUENCE [LARGE SCALE GENOMIC DNA]</scope>
    <source>
        <strain evidence="3">DSM 20639</strain>
    </source>
</reference>
<dbReference type="Proteomes" id="UP000182744">
    <property type="component" value="Unassembled WGS sequence"/>
</dbReference>
<dbReference type="AlphaFoldDB" id="A0A1G7EZN5"/>
<evidence type="ECO:0000313" key="4">
    <source>
        <dbReference type="Proteomes" id="UP000269974"/>
    </source>
</evidence>
<proteinExistence type="predicted"/>
<organism evidence="1 3">
    <name type="scientific">Actinobaculum suis</name>
    <dbReference type="NCBI Taxonomy" id="1657"/>
    <lineage>
        <taxon>Bacteria</taxon>
        <taxon>Bacillati</taxon>
        <taxon>Actinomycetota</taxon>
        <taxon>Actinomycetes</taxon>
        <taxon>Actinomycetales</taxon>
        <taxon>Actinomycetaceae</taxon>
        <taxon>Actinobaculum</taxon>
    </lineage>
</organism>
<reference evidence="1" key="1">
    <citation type="submission" date="2016-10" db="EMBL/GenBank/DDBJ databases">
        <authorList>
            <person name="de Groot N.N."/>
        </authorList>
    </citation>
    <scope>NUCLEOTIDE SEQUENCE [LARGE SCALE GENOMIC DNA]</scope>
    <source>
        <strain evidence="1">DSM 20639</strain>
    </source>
</reference>
<evidence type="ECO:0000313" key="2">
    <source>
        <dbReference type="EMBL" id="VDG75707.1"/>
    </source>
</evidence>